<keyword evidence="4 5" id="KW-0175">Coiled coil</keyword>
<accession>A0ABV0T055</accession>
<dbReference type="Proteomes" id="UP001482620">
    <property type="component" value="Unassembled WGS sequence"/>
</dbReference>
<organism evidence="7 8">
    <name type="scientific">Ilyodon furcidens</name>
    <name type="common">goldbreast splitfin</name>
    <dbReference type="NCBI Taxonomy" id="33524"/>
    <lineage>
        <taxon>Eukaryota</taxon>
        <taxon>Metazoa</taxon>
        <taxon>Chordata</taxon>
        <taxon>Craniata</taxon>
        <taxon>Vertebrata</taxon>
        <taxon>Euteleostomi</taxon>
        <taxon>Actinopterygii</taxon>
        <taxon>Neopterygii</taxon>
        <taxon>Teleostei</taxon>
        <taxon>Neoteleostei</taxon>
        <taxon>Acanthomorphata</taxon>
        <taxon>Ovalentaria</taxon>
        <taxon>Atherinomorphae</taxon>
        <taxon>Cyprinodontiformes</taxon>
        <taxon>Goodeidae</taxon>
        <taxon>Ilyodon</taxon>
    </lineage>
</organism>
<keyword evidence="3" id="KW-0788">Thiol protease</keyword>
<feature type="coiled-coil region" evidence="5">
    <location>
        <begin position="212"/>
        <end position="278"/>
    </location>
</feature>
<evidence type="ECO:0000256" key="5">
    <source>
        <dbReference type="SAM" id="Coils"/>
    </source>
</evidence>
<dbReference type="Pfam" id="PF13863">
    <property type="entry name" value="DUF4200"/>
    <property type="match status" value="1"/>
</dbReference>
<dbReference type="InterPro" id="IPR025252">
    <property type="entry name" value="DUF4200"/>
</dbReference>
<keyword evidence="3" id="KW-0378">Hydrolase</keyword>
<evidence type="ECO:0000259" key="6">
    <source>
        <dbReference type="PROSITE" id="PS50802"/>
    </source>
</evidence>
<keyword evidence="2" id="KW-0833">Ubl conjugation pathway</keyword>
<reference evidence="7 8" key="1">
    <citation type="submission" date="2021-06" db="EMBL/GenBank/DDBJ databases">
        <authorList>
            <person name="Palmer J.M."/>
        </authorList>
    </citation>
    <scope>NUCLEOTIDE SEQUENCE [LARGE SCALE GENOMIC DNA]</scope>
    <source>
        <strain evidence="8">if_2019</strain>
        <tissue evidence="7">Muscle</tissue>
    </source>
</reference>
<keyword evidence="8" id="KW-1185">Reference proteome</keyword>
<feature type="domain" description="OTU" evidence="6">
    <location>
        <begin position="421"/>
        <end position="490"/>
    </location>
</feature>
<proteinExistence type="predicted"/>
<dbReference type="InterPro" id="IPR042467">
    <property type="entry name" value="Peptidase_C65_otubain_sub2"/>
</dbReference>
<evidence type="ECO:0000256" key="1">
    <source>
        <dbReference type="ARBA" id="ARBA00022670"/>
    </source>
</evidence>
<sequence length="490" mass="56894">MATSPLPVLDGDTCPKLQMEKRVKNVFVTQLEDTRDRKKEMFYIPAMETPSKLLMPGLKTLKKTLISRKQAELHDMEVLLALKTQDFRSCMEALAHRRSELEIKQQQAKEKELKFERFVAENEVKRRRVLKQCQATLEQNILKQRELEDLTEQLKKLEARRQVLKQRTEKYKIYEDYLMKTLDHLPSIYHHSSYESLVTPIIRRHETLSITHQELLQRLRHVEVEVEKGQRQLQSMKQQHSIKKLMSNKELSELQSELESLKEKNKQAEVNLLMKQDISRDKVEEVGKLLMAVNNLAQQCYLPEFGPLESMSVLTMMDMVKEFILDKADTERRARRLESCSTTALTDKRWRESLKSIGSKTQIKSSSKQPGYKHLCCALVPQLLDFQQMEVCSLVSRKEDISSLLPEETSPKYKDLGRQFSAVRKVCGDGNCFYRAVCFAHLESVLHSPRALQRFKDQVLQSGDVLVSAGFDKTSFSHHQSTVSLTLHSI</sequence>
<dbReference type="InterPro" id="IPR038765">
    <property type="entry name" value="Papain-like_cys_pep_sf"/>
</dbReference>
<dbReference type="InterPro" id="IPR003323">
    <property type="entry name" value="OTU_dom"/>
</dbReference>
<dbReference type="PANTHER" id="PTHR21683">
    <property type="entry name" value="COILED-COIL DOMAIN-CONTAINING PROTEIN 42 LIKE-2-LIKE-RELATED"/>
    <property type="match status" value="1"/>
</dbReference>
<keyword evidence="1" id="KW-0645">Protease</keyword>
<dbReference type="InterPro" id="IPR019400">
    <property type="entry name" value="Peptidase_C65_otubain"/>
</dbReference>
<protein>
    <recommendedName>
        <fullName evidence="6">OTU domain-containing protein</fullName>
    </recommendedName>
</protein>
<dbReference type="Gene3D" id="1.20.1300.20">
    <property type="entry name" value="Peptidase C65 Otubain, subdomain 2"/>
    <property type="match status" value="1"/>
</dbReference>
<dbReference type="Pfam" id="PF10275">
    <property type="entry name" value="Peptidase_C65"/>
    <property type="match status" value="1"/>
</dbReference>
<dbReference type="PROSITE" id="PS50802">
    <property type="entry name" value="OTU"/>
    <property type="match status" value="1"/>
</dbReference>
<gene>
    <name evidence="7" type="ORF">ILYODFUR_025624</name>
</gene>
<evidence type="ECO:0000313" key="8">
    <source>
        <dbReference type="Proteomes" id="UP001482620"/>
    </source>
</evidence>
<feature type="coiled-coil region" evidence="5">
    <location>
        <begin position="91"/>
        <end position="167"/>
    </location>
</feature>
<evidence type="ECO:0000256" key="3">
    <source>
        <dbReference type="ARBA" id="ARBA00022807"/>
    </source>
</evidence>
<dbReference type="PANTHER" id="PTHR21683:SF18">
    <property type="entry name" value="COILED-COIL DOMAIN-CONTAINING PROTEIN 42 HOMOLOG"/>
    <property type="match status" value="1"/>
</dbReference>
<dbReference type="InterPro" id="IPR051147">
    <property type="entry name" value="CFAP_domain-containing"/>
</dbReference>
<evidence type="ECO:0000256" key="4">
    <source>
        <dbReference type="ARBA" id="ARBA00023054"/>
    </source>
</evidence>
<name>A0ABV0T055_9TELE</name>
<comment type="caution">
    <text evidence="7">The sequence shown here is derived from an EMBL/GenBank/DDBJ whole genome shotgun (WGS) entry which is preliminary data.</text>
</comment>
<evidence type="ECO:0000313" key="7">
    <source>
        <dbReference type="EMBL" id="MEQ2226248.1"/>
    </source>
</evidence>
<dbReference type="EMBL" id="JAHRIQ010014737">
    <property type="protein sequence ID" value="MEQ2226248.1"/>
    <property type="molecule type" value="Genomic_DNA"/>
</dbReference>
<dbReference type="SUPFAM" id="SSF54001">
    <property type="entry name" value="Cysteine proteinases"/>
    <property type="match status" value="1"/>
</dbReference>
<evidence type="ECO:0000256" key="2">
    <source>
        <dbReference type="ARBA" id="ARBA00022786"/>
    </source>
</evidence>